<dbReference type="EMBL" id="BNJQ01000027">
    <property type="protein sequence ID" value="GHP09911.1"/>
    <property type="molecule type" value="Genomic_DNA"/>
</dbReference>
<gene>
    <name evidence="2" type="ORF">PPROV_000864500</name>
</gene>
<dbReference type="Proteomes" id="UP000660262">
    <property type="component" value="Unassembled WGS sequence"/>
</dbReference>
<comment type="caution">
    <text evidence="2">The sequence shown here is derived from an EMBL/GenBank/DDBJ whole genome shotgun (WGS) entry which is preliminary data.</text>
</comment>
<feature type="compositionally biased region" description="Low complexity" evidence="1">
    <location>
        <begin position="100"/>
        <end position="123"/>
    </location>
</feature>
<protein>
    <submittedName>
        <fullName evidence="2">Uncharacterized protein</fullName>
    </submittedName>
</protein>
<evidence type="ECO:0000256" key="1">
    <source>
        <dbReference type="SAM" id="MobiDB-lite"/>
    </source>
</evidence>
<name>A0A830HWQ5_9CHLO</name>
<proteinExistence type="predicted"/>
<evidence type="ECO:0000313" key="2">
    <source>
        <dbReference type="EMBL" id="GHP09911.1"/>
    </source>
</evidence>
<sequence>MTLSKYIFDGLRVCDTDPAPPNLLSLSPTNFEKIGTNVTTCLAVAGLGFDGNSTDLVVSISVDISTNGTMKPGAGTKPEGAPEGAMDDLKRTDMPGGAAGDSTTPTTTTAAATKAGSTTTKAPAVGAKESSAVAAIASSSSLKTVIAAACTFLMM</sequence>
<evidence type="ECO:0000313" key="3">
    <source>
        <dbReference type="Proteomes" id="UP000660262"/>
    </source>
</evidence>
<keyword evidence="3" id="KW-1185">Reference proteome</keyword>
<organism evidence="2 3">
    <name type="scientific">Pycnococcus provasolii</name>
    <dbReference type="NCBI Taxonomy" id="41880"/>
    <lineage>
        <taxon>Eukaryota</taxon>
        <taxon>Viridiplantae</taxon>
        <taxon>Chlorophyta</taxon>
        <taxon>Pseudoscourfieldiophyceae</taxon>
        <taxon>Pseudoscourfieldiales</taxon>
        <taxon>Pycnococcaceae</taxon>
        <taxon>Pycnococcus</taxon>
    </lineage>
</organism>
<reference evidence="2" key="1">
    <citation type="submission" date="2020-10" db="EMBL/GenBank/DDBJ databases">
        <title>Unveiling of a novel bifunctional photoreceptor, Dualchrome1, isolated from a cosmopolitan green alga.</title>
        <authorList>
            <person name="Suzuki S."/>
            <person name="Kawachi M."/>
        </authorList>
    </citation>
    <scope>NUCLEOTIDE SEQUENCE</scope>
    <source>
        <strain evidence="2">NIES 2893</strain>
    </source>
</reference>
<feature type="region of interest" description="Disordered" evidence="1">
    <location>
        <begin position="69"/>
        <end position="123"/>
    </location>
</feature>
<dbReference type="AlphaFoldDB" id="A0A830HWQ5"/>
<accession>A0A830HWQ5</accession>